<evidence type="ECO:0000313" key="1">
    <source>
        <dbReference type="EMBL" id="SEA27197.1"/>
    </source>
</evidence>
<accession>A0A1H3ZU00</accession>
<dbReference type="AlphaFoldDB" id="A0A1H3ZU00"/>
<keyword evidence="2" id="KW-1185">Reference proteome</keyword>
<organism evidence="1 2">
    <name type="scientific">Desulfuromusa kysingii</name>
    <dbReference type="NCBI Taxonomy" id="37625"/>
    <lineage>
        <taxon>Bacteria</taxon>
        <taxon>Pseudomonadati</taxon>
        <taxon>Thermodesulfobacteriota</taxon>
        <taxon>Desulfuromonadia</taxon>
        <taxon>Desulfuromonadales</taxon>
        <taxon>Geopsychrobacteraceae</taxon>
        <taxon>Desulfuromusa</taxon>
    </lineage>
</organism>
<protein>
    <submittedName>
        <fullName evidence="1">Uncharacterized protein</fullName>
    </submittedName>
</protein>
<reference evidence="1 2" key="1">
    <citation type="submission" date="2016-10" db="EMBL/GenBank/DDBJ databases">
        <authorList>
            <person name="de Groot N.N."/>
        </authorList>
    </citation>
    <scope>NUCLEOTIDE SEQUENCE [LARGE SCALE GENOMIC DNA]</scope>
    <source>
        <strain evidence="1 2">DSM 7343</strain>
    </source>
</reference>
<proteinExistence type="predicted"/>
<dbReference type="Proteomes" id="UP000199409">
    <property type="component" value="Unassembled WGS sequence"/>
</dbReference>
<sequence>MVDNKLLMQTPLYRIGKGYGITQKGIVVIALPQMNMMHIVAPRGSIFMVVMFGHECPLFCTRNTDTSGISIL</sequence>
<dbReference type="EMBL" id="FNQN01000004">
    <property type="protein sequence ID" value="SEA27197.1"/>
    <property type="molecule type" value="Genomic_DNA"/>
</dbReference>
<gene>
    <name evidence="1" type="ORF">SAMN05660420_01675</name>
</gene>
<evidence type="ECO:0000313" key="2">
    <source>
        <dbReference type="Proteomes" id="UP000199409"/>
    </source>
</evidence>
<name>A0A1H3ZU00_9BACT</name>